<name>A0ABR9GV46_9HYPH</name>
<dbReference type="RefSeq" id="WP_192568253.1">
    <property type="nucleotide sequence ID" value="NZ_JACZEP010000010.1"/>
</dbReference>
<gene>
    <name evidence="5" type="ORF">IHE39_24245</name>
</gene>
<dbReference type="SUPFAM" id="SSF46785">
    <property type="entry name" value="Winged helix' DNA-binding domain"/>
    <property type="match status" value="1"/>
</dbReference>
<dbReference type="Pfam" id="PF07729">
    <property type="entry name" value="FCD"/>
    <property type="match status" value="1"/>
</dbReference>
<comment type="caution">
    <text evidence="5">The sequence shown here is derived from an EMBL/GenBank/DDBJ whole genome shotgun (WGS) entry which is preliminary data.</text>
</comment>
<evidence type="ECO:0000313" key="6">
    <source>
        <dbReference type="Proteomes" id="UP000598227"/>
    </source>
</evidence>
<keyword evidence="1" id="KW-0805">Transcription regulation</keyword>
<reference evidence="5 6" key="1">
    <citation type="submission" date="2020-09" db="EMBL/GenBank/DDBJ databases">
        <title>Draft Genome Sequence of Aminobacter carboxidus type strain DSM 1086, a soil Gram-negative carboxydobacterium.</title>
        <authorList>
            <person name="Turrini P."/>
            <person name="Tescari M."/>
            <person name="Artuso I."/>
            <person name="Lugli G.A."/>
            <person name="Frangipani E."/>
            <person name="Ventura M."/>
            <person name="Visca P."/>
        </authorList>
    </citation>
    <scope>NUCLEOTIDE SEQUENCE [LARGE SCALE GENOMIC DNA]</scope>
    <source>
        <strain evidence="5 6">DSM 1086</strain>
    </source>
</reference>
<dbReference type="InterPro" id="IPR036390">
    <property type="entry name" value="WH_DNA-bd_sf"/>
</dbReference>
<dbReference type="PRINTS" id="PR00035">
    <property type="entry name" value="HTHGNTR"/>
</dbReference>
<dbReference type="PANTHER" id="PTHR43537">
    <property type="entry name" value="TRANSCRIPTIONAL REGULATOR, GNTR FAMILY"/>
    <property type="match status" value="1"/>
</dbReference>
<keyword evidence="2" id="KW-0238">DNA-binding</keyword>
<dbReference type="Gene3D" id="1.10.10.10">
    <property type="entry name" value="Winged helix-like DNA-binding domain superfamily/Winged helix DNA-binding domain"/>
    <property type="match status" value="1"/>
</dbReference>
<dbReference type="InterPro" id="IPR008920">
    <property type="entry name" value="TF_FadR/GntR_C"/>
</dbReference>
<evidence type="ECO:0000256" key="2">
    <source>
        <dbReference type="ARBA" id="ARBA00023125"/>
    </source>
</evidence>
<dbReference type="EMBL" id="JACZEP010000010">
    <property type="protein sequence ID" value="MBE1207413.1"/>
    <property type="molecule type" value="Genomic_DNA"/>
</dbReference>
<sequence length="330" mass="37076">MGAVGYLHESPNGYAIVSVRIACKLACEFTSVKEFNAAKLCAMVCRSELRRKKILLMDAPGMTEVDKDWVIQGDDRSLAPHNTPCTRPAWIDTLERALISGADFWETIPAIAKVAVEGRSSQAFADAAYRCLHLGISIGSLGTGMPLIENDIADVMGVSRTPVREALQRLVSDGLLSRRKRGWEVRRLDRDQLRESYEVRMALESFATAQAAIRATDEDIRAIVDANSLRSEIQHGDVLARLTSNRDFHNRIFKASYNARLVSMIRKHTQYYFSYKFAHLISVSESTLFQTEHDYITAAIQSRAPLLAEKHARAHIASTYDVYSRFYSLL</sequence>
<protein>
    <submittedName>
        <fullName evidence="5">GntR family transcriptional regulator</fullName>
    </submittedName>
</protein>
<organism evidence="5 6">
    <name type="scientific">Aminobacter carboxidus</name>
    <dbReference type="NCBI Taxonomy" id="376165"/>
    <lineage>
        <taxon>Bacteria</taxon>
        <taxon>Pseudomonadati</taxon>
        <taxon>Pseudomonadota</taxon>
        <taxon>Alphaproteobacteria</taxon>
        <taxon>Hyphomicrobiales</taxon>
        <taxon>Phyllobacteriaceae</taxon>
        <taxon>Aminobacter</taxon>
    </lineage>
</organism>
<dbReference type="Gene3D" id="1.20.120.530">
    <property type="entry name" value="GntR ligand-binding domain-like"/>
    <property type="match status" value="1"/>
</dbReference>
<dbReference type="SMART" id="SM00895">
    <property type="entry name" value="FCD"/>
    <property type="match status" value="1"/>
</dbReference>
<keyword evidence="3" id="KW-0804">Transcription</keyword>
<evidence type="ECO:0000256" key="3">
    <source>
        <dbReference type="ARBA" id="ARBA00023163"/>
    </source>
</evidence>
<dbReference type="Pfam" id="PF00392">
    <property type="entry name" value="GntR"/>
    <property type="match status" value="1"/>
</dbReference>
<dbReference type="InterPro" id="IPR000524">
    <property type="entry name" value="Tscrpt_reg_HTH_GntR"/>
</dbReference>
<dbReference type="PANTHER" id="PTHR43537:SF5">
    <property type="entry name" value="UXU OPERON TRANSCRIPTIONAL REGULATOR"/>
    <property type="match status" value="1"/>
</dbReference>
<dbReference type="InterPro" id="IPR036388">
    <property type="entry name" value="WH-like_DNA-bd_sf"/>
</dbReference>
<proteinExistence type="predicted"/>
<dbReference type="Proteomes" id="UP000598227">
    <property type="component" value="Unassembled WGS sequence"/>
</dbReference>
<keyword evidence="6" id="KW-1185">Reference proteome</keyword>
<dbReference type="PROSITE" id="PS50949">
    <property type="entry name" value="HTH_GNTR"/>
    <property type="match status" value="1"/>
</dbReference>
<dbReference type="InterPro" id="IPR011711">
    <property type="entry name" value="GntR_C"/>
</dbReference>
<feature type="domain" description="HTH gntR-type" evidence="4">
    <location>
        <begin position="122"/>
        <end position="188"/>
    </location>
</feature>
<evidence type="ECO:0000256" key="1">
    <source>
        <dbReference type="ARBA" id="ARBA00023015"/>
    </source>
</evidence>
<dbReference type="SUPFAM" id="SSF48008">
    <property type="entry name" value="GntR ligand-binding domain-like"/>
    <property type="match status" value="1"/>
</dbReference>
<evidence type="ECO:0000259" key="4">
    <source>
        <dbReference type="PROSITE" id="PS50949"/>
    </source>
</evidence>
<evidence type="ECO:0000313" key="5">
    <source>
        <dbReference type="EMBL" id="MBE1207413.1"/>
    </source>
</evidence>
<dbReference type="SMART" id="SM00345">
    <property type="entry name" value="HTH_GNTR"/>
    <property type="match status" value="1"/>
</dbReference>
<accession>A0ABR9GV46</accession>